<keyword evidence="1" id="KW-1133">Transmembrane helix</keyword>
<feature type="transmembrane region" description="Helical" evidence="1">
    <location>
        <begin position="153"/>
        <end position="172"/>
    </location>
</feature>
<reference evidence="2 3" key="1">
    <citation type="journal article" date="2019" name="Int. J. Syst. Evol. Microbiol.">
        <title>The Global Catalogue of Microorganisms (GCM) 10K type strain sequencing project: providing services to taxonomists for standard genome sequencing and annotation.</title>
        <authorList>
            <consortium name="The Broad Institute Genomics Platform"/>
            <consortium name="The Broad Institute Genome Sequencing Center for Infectious Disease"/>
            <person name="Wu L."/>
            <person name="Ma J."/>
        </authorList>
    </citation>
    <scope>NUCLEOTIDE SEQUENCE [LARGE SCALE GENOMIC DNA]</scope>
    <source>
        <strain evidence="2 3">JCM 15313</strain>
    </source>
</reference>
<name>A0ABN2T8R8_9ACTN</name>
<keyword evidence="3" id="KW-1185">Reference proteome</keyword>
<keyword evidence="1" id="KW-0472">Membrane</keyword>
<feature type="transmembrane region" description="Helical" evidence="1">
    <location>
        <begin position="96"/>
        <end position="116"/>
    </location>
</feature>
<accession>A0ABN2T8R8</accession>
<proteinExistence type="predicted"/>
<organism evidence="2 3">
    <name type="scientific">Nocardiopsis rhodophaea</name>
    <dbReference type="NCBI Taxonomy" id="280238"/>
    <lineage>
        <taxon>Bacteria</taxon>
        <taxon>Bacillati</taxon>
        <taxon>Actinomycetota</taxon>
        <taxon>Actinomycetes</taxon>
        <taxon>Streptosporangiales</taxon>
        <taxon>Nocardiopsidaceae</taxon>
        <taxon>Nocardiopsis</taxon>
    </lineage>
</organism>
<dbReference type="Proteomes" id="UP001501585">
    <property type="component" value="Unassembled WGS sequence"/>
</dbReference>
<protein>
    <recommendedName>
        <fullName evidence="4">ABC transporter permease</fullName>
    </recommendedName>
</protein>
<feature type="transmembrane region" description="Helical" evidence="1">
    <location>
        <begin position="128"/>
        <end position="147"/>
    </location>
</feature>
<keyword evidence="1" id="KW-0812">Transmembrane</keyword>
<evidence type="ECO:0000256" key="1">
    <source>
        <dbReference type="SAM" id="Phobius"/>
    </source>
</evidence>
<comment type="caution">
    <text evidence="2">The sequence shown here is derived from an EMBL/GenBank/DDBJ whole genome shotgun (WGS) entry which is preliminary data.</text>
</comment>
<gene>
    <name evidence="2" type="ORF">GCM10009799_31350</name>
</gene>
<feature type="transmembrane region" description="Helical" evidence="1">
    <location>
        <begin position="202"/>
        <end position="220"/>
    </location>
</feature>
<evidence type="ECO:0008006" key="4">
    <source>
        <dbReference type="Google" id="ProtNLM"/>
    </source>
</evidence>
<dbReference type="EMBL" id="BAAAPC010000013">
    <property type="protein sequence ID" value="GAA2001918.1"/>
    <property type="molecule type" value="Genomic_DNA"/>
</dbReference>
<evidence type="ECO:0000313" key="3">
    <source>
        <dbReference type="Proteomes" id="UP001501585"/>
    </source>
</evidence>
<sequence length="441" mass="46982">MPRRFLCLGWPLPPLVLLLPSTAITLVTWFATADQLTLSAPDWTRTSGLIADQARLPTVLAAASSGFIASRLTPRTRIFAQAWQVRTGWPTVRRHLLTALGWFLGAYLLGLVPLLWQTAVRAGHGIPDPLVAGGAFLGFAALVALGYLVGTVIATPLAVPAAAGAALLILYLPDLLGQWGALAPAVAADLPHLGMREERPFAAFRLAFSALALVVAAVLAAHLMRVGRSQPVAPYGAVAVLLGVGLAVVPQHPAWGWMEHHPRKPEVCEDRASVRVCVHRGHEAELAATAQRAALVVDAYGPDAVDFHEVRDLSLARSHDDVLIGSRHGVVWLRIRPGWAPEHEVPGAIARRLVPDATATCGSGGVARLHPGAEPEQRRAAVLVELGAWLESHTPRHPDGAAPDDSLFGTVAGDEVRAWIREEQGSIDACEVAPEELPWLG</sequence>
<feature type="transmembrane region" description="Helical" evidence="1">
    <location>
        <begin position="232"/>
        <end position="249"/>
    </location>
</feature>
<evidence type="ECO:0000313" key="2">
    <source>
        <dbReference type="EMBL" id="GAA2001918.1"/>
    </source>
</evidence>
<dbReference type="RefSeq" id="WP_344163203.1">
    <property type="nucleotide sequence ID" value="NZ_BAAAPC010000013.1"/>
</dbReference>